<evidence type="ECO:0000256" key="3">
    <source>
        <dbReference type="SAM" id="SignalP"/>
    </source>
</evidence>
<dbReference type="PANTHER" id="PTHR13789">
    <property type="entry name" value="MONOOXYGENASE"/>
    <property type="match status" value="1"/>
</dbReference>
<accession>A0A8J3GPY0</accession>
<dbReference type="RefSeq" id="WP_191282610.1">
    <property type="nucleotide sequence ID" value="NZ_BNAI01000002.1"/>
</dbReference>
<reference evidence="5" key="1">
    <citation type="journal article" date="2014" name="Int. J. Syst. Evol. Microbiol.">
        <title>Complete genome sequence of Corynebacterium casei LMG S-19264T (=DSM 44701T), isolated from a smear-ripened cheese.</title>
        <authorList>
            <consortium name="US DOE Joint Genome Institute (JGI-PGF)"/>
            <person name="Walter F."/>
            <person name="Albersmeier A."/>
            <person name="Kalinowski J."/>
            <person name="Ruckert C."/>
        </authorList>
    </citation>
    <scope>NUCLEOTIDE SEQUENCE</scope>
    <source>
        <strain evidence="5">CGMCC 1.16548</strain>
    </source>
</reference>
<dbReference type="EMBL" id="BNAI01000002">
    <property type="protein sequence ID" value="GHF13127.1"/>
    <property type="molecule type" value="Genomic_DNA"/>
</dbReference>
<gene>
    <name evidence="5" type="ORF">GCM10011600_12410</name>
</gene>
<keyword evidence="2" id="KW-0503">Monooxygenase</keyword>
<evidence type="ECO:0000313" key="6">
    <source>
        <dbReference type="Proteomes" id="UP000617531"/>
    </source>
</evidence>
<evidence type="ECO:0000256" key="1">
    <source>
        <dbReference type="ARBA" id="ARBA00023002"/>
    </source>
</evidence>
<sequence length="387" mass="42528">MTPTRKILIVGAGIGGLSAAIALAQAGLEVDVVEIEAASRAPGVGFGLRTNGMRAIRELGLLDACVAIGTVGAGLTYYDNEGNHLCDLYYEEGEEGMPSNLNLSRLGFVEAATARATELGCRFRMSATVSSLEQDPDGVDVVFSDGGSGRYDLVIGYDGVNSQIRDEYFGTQYGPTPAGGVAWRIPLPRPEGLESTMFCQGYGGKFVFAPLPDDLMYIVLTVAEQDRPRYDPAEMPQIMYERARALMGDSTFMAESIELIRSAPSVTYSPYSTVWVPYPWFRGRVMIMGDAAHAMVPYLGSGAAMGIEDGVVIAQELGRDQSLVETQIRFMARRLPRVRAVRDRSMESMYQEFDTLTDEALQRRYAWLRHDEPIANEYSNRLLAQPY</sequence>
<dbReference type="PRINTS" id="PR00420">
    <property type="entry name" value="RNGMNOXGNASE"/>
</dbReference>
<feature type="chain" id="PRO_5038622083" evidence="3">
    <location>
        <begin position="25"/>
        <end position="387"/>
    </location>
</feature>
<dbReference type="GO" id="GO:0004497">
    <property type="term" value="F:monooxygenase activity"/>
    <property type="evidence" value="ECO:0007669"/>
    <property type="project" value="UniProtKB-KW"/>
</dbReference>
<dbReference type="InterPro" id="IPR050493">
    <property type="entry name" value="FAD-dep_Monooxygenase_BioMet"/>
</dbReference>
<dbReference type="GO" id="GO:0071949">
    <property type="term" value="F:FAD binding"/>
    <property type="evidence" value="ECO:0007669"/>
    <property type="project" value="InterPro"/>
</dbReference>
<comment type="caution">
    <text evidence="5">The sequence shown here is derived from an EMBL/GenBank/DDBJ whole genome shotgun (WGS) entry which is preliminary data.</text>
</comment>
<reference evidence="5" key="2">
    <citation type="submission" date="2020-09" db="EMBL/GenBank/DDBJ databases">
        <authorList>
            <person name="Sun Q."/>
            <person name="Zhou Y."/>
        </authorList>
    </citation>
    <scope>NUCLEOTIDE SEQUENCE</scope>
    <source>
        <strain evidence="5">CGMCC 1.16548</strain>
    </source>
</reference>
<feature type="domain" description="FAD-binding" evidence="4">
    <location>
        <begin position="6"/>
        <end position="318"/>
    </location>
</feature>
<dbReference type="SUPFAM" id="SSF51905">
    <property type="entry name" value="FAD/NAD(P)-binding domain"/>
    <property type="match status" value="1"/>
</dbReference>
<dbReference type="Proteomes" id="UP000617531">
    <property type="component" value="Unassembled WGS sequence"/>
</dbReference>
<dbReference type="AlphaFoldDB" id="A0A8J3GPY0"/>
<keyword evidence="1" id="KW-0560">Oxidoreductase</keyword>
<dbReference type="InterPro" id="IPR002938">
    <property type="entry name" value="FAD-bd"/>
</dbReference>
<protein>
    <submittedName>
        <fullName evidence="5">FAD-dependent oxidoreductase</fullName>
    </submittedName>
</protein>
<organism evidence="5 6">
    <name type="scientific">Pseudolysinimonas yzui</name>
    <dbReference type="NCBI Taxonomy" id="2708254"/>
    <lineage>
        <taxon>Bacteria</taxon>
        <taxon>Bacillati</taxon>
        <taxon>Actinomycetota</taxon>
        <taxon>Actinomycetes</taxon>
        <taxon>Micrococcales</taxon>
        <taxon>Microbacteriaceae</taxon>
        <taxon>Pseudolysinimonas</taxon>
    </lineage>
</organism>
<proteinExistence type="predicted"/>
<name>A0A8J3GPY0_9MICO</name>
<dbReference type="PANTHER" id="PTHR13789:SF309">
    <property type="entry name" value="PUTATIVE (AFU_ORTHOLOGUE AFUA_6G14510)-RELATED"/>
    <property type="match status" value="1"/>
</dbReference>
<evidence type="ECO:0000259" key="4">
    <source>
        <dbReference type="Pfam" id="PF01494"/>
    </source>
</evidence>
<feature type="signal peptide" evidence="3">
    <location>
        <begin position="1"/>
        <end position="24"/>
    </location>
</feature>
<dbReference type="InterPro" id="IPR036188">
    <property type="entry name" value="FAD/NAD-bd_sf"/>
</dbReference>
<evidence type="ECO:0000256" key="2">
    <source>
        <dbReference type="ARBA" id="ARBA00023033"/>
    </source>
</evidence>
<evidence type="ECO:0000313" key="5">
    <source>
        <dbReference type="EMBL" id="GHF13127.1"/>
    </source>
</evidence>
<keyword evidence="3" id="KW-0732">Signal</keyword>
<dbReference type="Pfam" id="PF01494">
    <property type="entry name" value="FAD_binding_3"/>
    <property type="match status" value="1"/>
</dbReference>
<dbReference type="Gene3D" id="3.50.50.60">
    <property type="entry name" value="FAD/NAD(P)-binding domain"/>
    <property type="match status" value="1"/>
</dbReference>
<keyword evidence="6" id="KW-1185">Reference proteome</keyword>